<feature type="transmembrane region" description="Helical" evidence="2">
    <location>
        <begin position="193"/>
        <end position="212"/>
    </location>
</feature>
<keyword evidence="2" id="KW-0812">Transmembrane</keyword>
<reference evidence="4 5" key="1">
    <citation type="submission" date="2021-06" db="EMBL/GenBank/DDBJ databases">
        <authorList>
            <person name="Sun Q."/>
            <person name="Li D."/>
        </authorList>
    </citation>
    <scope>NUCLEOTIDE SEQUENCE [LARGE SCALE GENOMIC DNA]</scope>
    <source>
        <strain evidence="4 5">MSJ-4</strain>
    </source>
</reference>
<name>A0ABS6F4Q6_9CLOT</name>
<protein>
    <submittedName>
        <fullName evidence="4">PDZ domain-containing protein</fullName>
    </submittedName>
</protein>
<evidence type="ECO:0000313" key="5">
    <source>
        <dbReference type="Proteomes" id="UP000736583"/>
    </source>
</evidence>
<evidence type="ECO:0000313" key="4">
    <source>
        <dbReference type="EMBL" id="MBU5592583.1"/>
    </source>
</evidence>
<organism evidence="4 5">
    <name type="scientific">Clostridium simiarum</name>
    <dbReference type="NCBI Taxonomy" id="2841506"/>
    <lineage>
        <taxon>Bacteria</taxon>
        <taxon>Bacillati</taxon>
        <taxon>Bacillota</taxon>
        <taxon>Clostridia</taxon>
        <taxon>Eubacteriales</taxon>
        <taxon>Clostridiaceae</taxon>
        <taxon>Clostridium</taxon>
    </lineage>
</organism>
<feature type="transmembrane region" description="Helical" evidence="2">
    <location>
        <begin position="108"/>
        <end position="125"/>
    </location>
</feature>
<feature type="transmembrane region" description="Helical" evidence="2">
    <location>
        <begin position="61"/>
        <end position="80"/>
    </location>
</feature>
<evidence type="ECO:0000256" key="1">
    <source>
        <dbReference type="SAM" id="MobiDB-lite"/>
    </source>
</evidence>
<feature type="transmembrane region" description="Helical" evidence="2">
    <location>
        <begin position="86"/>
        <end position="101"/>
    </location>
</feature>
<feature type="domain" description="PDZ" evidence="3">
    <location>
        <begin position="325"/>
        <end position="358"/>
    </location>
</feature>
<feature type="region of interest" description="Disordered" evidence="1">
    <location>
        <begin position="428"/>
        <end position="452"/>
    </location>
</feature>
<sequence length="452" mass="50078">MSITGYTLKSVAFAIVSPSFAITLAMLGFMFYRKNKRTAIMQQMIIGERINSPLELTMSQLVLGIFAGALASLMLSYLGVMFGENSGIHIMFIFSVLLLFFNPRFICFSYSGALLGIFSIIMNIIKDPLSTIYPNIDMITKPFYIDIAALMTLVGVLHIVEGLLVLIDGDRGALPIFTNKEGKIMGGFALKRYWAIPIAILLIFNNGSVIGGESITAPSWWPIVKGPLTLDILSIAIIGIMPFYGVIGYNGVTFSKSKKEKSTSSGIGILLYGVILTVLAQLANKGFAWQLFVILFAPLGHEVMLNVQKLIESKSEPKFISDEEGLVVLEVAPDSPAHKVGIRSGDKLLEINDYRIENEATFYSFVNKSITDMKVKLKDSKGTIKELMLNKIEGKRIGLVLVPRFMPKEDVITNISNGGFSEILNNLKKHEDENHKEDESHKNEENDKDEEK</sequence>
<dbReference type="Pfam" id="PF13180">
    <property type="entry name" value="PDZ_2"/>
    <property type="match status" value="1"/>
</dbReference>
<accession>A0ABS6F4Q6</accession>
<proteinExistence type="predicted"/>
<dbReference type="RefSeq" id="WP_216457345.1">
    <property type="nucleotide sequence ID" value="NZ_JAHLQL010000004.1"/>
</dbReference>
<evidence type="ECO:0000259" key="3">
    <source>
        <dbReference type="PROSITE" id="PS50106"/>
    </source>
</evidence>
<dbReference type="EMBL" id="JAHLQL010000004">
    <property type="protein sequence ID" value="MBU5592583.1"/>
    <property type="molecule type" value="Genomic_DNA"/>
</dbReference>
<evidence type="ECO:0000256" key="2">
    <source>
        <dbReference type="SAM" id="Phobius"/>
    </source>
</evidence>
<feature type="transmembrane region" description="Helical" evidence="2">
    <location>
        <begin position="264"/>
        <end position="283"/>
    </location>
</feature>
<dbReference type="PROSITE" id="PS50106">
    <property type="entry name" value="PDZ"/>
    <property type="match status" value="1"/>
</dbReference>
<gene>
    <name evidence="4" type="ORF">KQI89_12530</name>
</gene>
<feature type="transmembrane region" description="Helical" evidence="2">
    <location>
        <begin position="232"/>
        <end position="252"/>
    </location>
</feature>
<dbReference type="SMART" id="SM00228">
    <property type="entry name" value="PDZ"/>
    <property type="match status" value="1"/>
</dbReference>
<keyword evidence="2" id="KW-1133">Transmembrane helix</keyword>
<comment type="caution">
    <text evidence="4">The sequence shown here is derived from an EMBL/GenBank/DDBJ whole genome shotgun (WGS) entry which is preliminary data.</text>
</comment>
<dbReference type="Proteomes" id="UP000736583">
    <property type="component" value="Unassembled WGS sequence"/>
</dbReference>
<keyword evidence="5" id="KW-1185">Reference proteome</keyword>
<keyword evidence="2" id="KW-0472">Membrane</keyword>
<feature type="transmembrane region" description="Helical" evidence="2">
    <location>
        <begin position="12"/>
        <end position="32"/>
    </location>
</feature>
<dbReference type="InterPro" id="IPR001478">
    <property type="entry name" value="PDZ"/>
</dbReference>
<feature type="transmembrane region" description="Helical" evidence="2">
    <location>
        <begin position="145"/>
        <end position="167"/>
    </location>
</feature>